<reference evidence="2" key="1">
    <citation type="journal article" date="2022" name="Mol. Ecol. Resour.">
        <title>The genomes of chicory, endive, great burdock and yacon provide insights into Asteraceae palaeo-polyploidization history and plant inulin production.</title>
        <authorList>
            <person name="Fan W."/>
            <person name="Wang S."/>
            <person name="Wang H."/>
            <person name="Wang A."/>
            <person name="Jiang F."/>
            <person name="Liu H."/>
            <person name="Zhao H."/>
            <person name="Xu D."/>
            <person name="Zhang Y."/>
        </authorList>
    </citation>
    <scope>NUCLEOTIDE SEQUENCE [LARGE SCALE GENOMIC DNA]</scope>
    <source>
        <strain evidence="2">cv. Punajuju</strain>
    </source>
</reference>
<dbReference type="Proteomes" id="UP001055811">
    <property type="component" value="Linkage Group LG04"/>
</dbReference>
<gene>
    <name evidence="1" type="ORF">L2E82_22213</name>
</gene>
<keyword evidence="2" id="KW-1185">Reference proteome</keyword>
<organism evidence="1 2">
    <name type="scientific">Cichorium intybus</name>
    <name type="common">Chicory</name>
    <dbReference type="NCBI Taxonomy" id="13427"/>
    <lineage>
        <taxon>Eukaryota</taxon>
        <taxon>Viridiplantae</taxon>
        <taxon>Streptophyta</taxon>
        <taxon>Embryophyta</taxon>
        <taxon>Tracheophyta</taxon>
        <taxon>Spermatophyta</taxon>
        <taxon>Magnoliopsida</taxon>
        <taxon>eudicotyledons</taxon>
        <taxon>Gunneridae</taxon>
        <taxon>Pentapetalae</taxon>
        <taxon>asterids</taxon>
        <taxon>campanulids</taxon>
        <taxon>Asterales</taxon>
        <taxon>Asteraceae</taxon>
        <taxon>Cichorioideae</taxon>
        <taxon>Cichorieae</taxon>
        <taxon>Cichoriinae</taxon>
        <taxon>Cichorium</taxon>
    </lineage>
</organism>
<protein>
    <submittedName>
        <fullName evidence="1">Uncharacterized protein</fullName>
    </submittedName>
</protein>
<proteinExistence type="predicted"/>
<comment type="caution">
    <text evidence="1">The sequence shown here is derived from an EMBL/GenBank/DDBJ whole genome shotgun (WGS) entry which is preliminary data.</text>
</comment>
<evidence type="ECO:0000313" key="2">
    <source>
        <dbReference type="Proteomes" id="UP001055811"/>
    </source>
</evidence>
<dbReference type="EMBL" id="CM042012">
    <property type="protein sequence ID" value="KAI3751167.1"/>
    <property type="molecule type" value="Genomic_DNA"/>
</dbReference>
<reference evidence="1 2" key="2">
    <citation type="journal article" date="2022" name="Mol. Ecol. Resour.">
        <title>The genomes of chicory, endive, great burdock and yacon provide insights into Asteraceae paleo-polyploidization history and plant inulin production.</title>
        <authorList>
            <person name="Fan W."/>
            <person name="Wang S."/>
            <person name="Wang H."/>
            <person name="Wang A."/>
            <person name="Jiang F."/>
            <person name="Liu H."/>
            <person name="Zhao H."/>
            <person name="Xu D."/>
            <person name="Zhang Y."/>
        </authorList>
    </citation>
    <scope>NUCLEOTIDE SEQUENCE [LARGE SCALE GENOMIC DNA]</scope>
    <source>
        <strain evidence="2">cv. Punajuju</strain>
        <tissue evidence="1">Leaves</tissue>
    </source>
</reference>
<evidence type="ECO:0000313" key="1">
    <source>
        <dbReference type="EMBL" id="KAI3751167.1"/>
    </source>
</evidence>
<name>A0ACB9DY58_CICIN</name>
<sequence>MTTVKQEPCDMMRSSEFGEDRSGGGVGGVLWGFPWSIGGGGGDQGNMAHDSNNFSILVLLLLCNYFYCQRSNVASAGSLKVFGHDITELPIVAT</sequence>
<accession>A0ACB9DY58</accession>